<dbReference type="EMBL" id="JBHLVZ010000028">
    <property type="protein sequence ID" value="MFC0386315.1"/>
    <property type="molecule type" value="Genomic_DNA"/>
</dbReference>
<dbReference type="InterPro" id="IPR011037">
    <property type="entry name" value="Pyrv_Knase-like_insert_dom_sf"/>
</dbReference>
<dbReference type="Gene3D" id="2.40.33.20">
    <property type="entry name" value="PK beta-barrel domain-like"/>
    <property type="match status" value="1"/>
</dbReference>
<sequence length="181" mass="19058">MSRDLFGEVPYPAGPAPGSMLARLLDGPVAPGRVCWIGLRPARRAAMRVVEAAEAEAGQGLAGDRFASGRNGARQVTLMAMEQLRAITGYLGGAPVGPARLRRNVVVEGINLSALRNRRFRLGGALLEWSGDCHPCSRMDEELGPGGYNAVRGHGGITARVLEGGVIRLGDLVERVLPAAP</sequence>
<protein>
    <submittedName>
        <fullName evidence="2">MOSC domain-containing protein</fullName>
    </submittedName>
</protein>
<reference evidence="2 3" key="1">
    <citation type="submission" date="2024-09" db="EMBL/GenBank/DDBJ databases">
        <authorList>
            <person name="Sun Q."/>
            <person name="Mori K."/>
        </authorList>
    </citation>
    <scope>NUCLEOTIDE SEQUENCE [LARGE SCALE GENOMIC DNA]</scope>
    <source>
        <strain evidence="2 3">CCM 7468</strain>
    </source>
</reference>
<dbReference type="InterPro" id="IPR052716">
    <property type="entry name" value="MOSC_domain"/>
</dbReference>
<evidence type="ECO:0000259" key="1">
    <source>
        <dbReference type="PROSITE" id="PS51340"/>
    </source>
</evidence>
<dbReference type="PANTHER" id="PTHR36930">
    <property type="entry name" value="METAL-SULFUR CLUSTER BIOSYNTHESIS PROTEINS YUAD-RELATED"/>
    <property type="match status" value="1"/>
</dbReference>
<name>A0ABV6IRS3_9PROT</name>
<dbReference type="Proteomes" id="UP001589789">
    <property type="component" value="Unassembled WGS sequence"/>
</dbReference>
<evidence type="ECO:0000313" key="3">
    <source>
        <dbReference type="Proteomes" id="UP001589789"/>
    </source>
</evidence>
<dbReference type="PROSITE" id="PS51340">
    <property type="entry name" value="MOSC"/>
    <property type="match status" value="1"/>
</dbReference>
<comment type="caution">
    <text evidence="2">The sequence shown here is derived from an EMBL/GenBank/DDBJ whole genome shotgun (WGS) entry which is preliminary data.</text>
</comment>
<keyword evidence="3" id="KW-1185">Reference proteome</keyword>
<dbReference type="RefSeq" id="WP_377050668.1">
    <property type="nucleotide sequence ID" value="NZ_JBHLVZ010000028.1"/>
</dbReference>
<organism evidence="2 3">
    <name type="scientific">Muricoccus vinaceus</name>
    <dbReference type="NCBI Taxonomy" id="424704"/>
    <lineage>
        <taxon>Bacteria</taxon>
        <taxon>Pseudomonadati</taxon>
        <taxon>Pseudomonadota</taxon>
        <taxon>Alphaproteobacteria</taxon>
        <taxon>Acetobacterales</taxon>
        <taxon>Roseomonadaceae</taxon>
        <taxon>Muricoccus</taxon>
    </lineage>
</organism>
<evidence type="ECO:0000313" key="2">
    <source>
        <dbReference type="EMBL" id="MFC0386315.1"/>
    </source>
</evidence>
<dbReference type="Pfam" id="PF03473">
    <property type="entry name" value="MOSC"/>
    <property type="match status" value="1"/>
</dbReference>
<gene>
    <name evidence="2" type="ORF">ACFFIC_12275</name>
</gene>
<dbReference type="SUPFAM" id="SSF50800">
    <property type="entry name" value="PK beta-barrel domain-like"/>
    <property type="match status" value="1"/>
</dbReference>
<feature type="domain" description="MOSC" evidence="1">
    <location>
        <begin position="47"/>
        <end position="176"/>
    </location>
</feature>
<dbReference type="PANTHER" id="PTHR36930:SF1">
    <property type="entry name" value="MOSC DOMAIN-CONTAINING PROTEIN"/>
    <property type="match status" value="1"/>
</dbReference>
<dbReference type="InterPro" id="IPR005302">
    <property type="entry name" value="MoCF_Sase_C"/>
</dbReference>
<accession>A0ABV6IRS3</accession>
<proteinExistence type="predicted"/>